<organism evidence="2 3">
    <name type="scientific">Thalassobacillus devorans</name>
    <dbReference type="NCBI Taxonomy" id="279813"/>
    <lineage>
        <taxon>Bacteria</taxon>
        <taxon>Bacillati</taxon>
        <taxon>Bacillota</taxon>
        <taxon>Bacilli</taxon>
        <taxon>Bacillales</taxon>
        <taxon>Bacillaceae</taxon>
        <taxon>Thalassobacillus</taxon>
    </lineage>
</organism>
<feature type="transmembrane region" description="Helical" evidence="1">
    <location>
        <begin position="21"/>
        <end position="41"/>
    </location>
</feature>
<dbReference type="PANTHER" id="PTHR36835">
    <property type="entry name" value="CYTOCHROME BO(3) UBIQUINOL OXIDASE SUBUNIT 4"/>
    <property type="match status" value="1"/>
</dbReference>
<proteinExistence type="predicted"/>
<comment type="caution">
    <text evidence="2">The sequence shown here is derived from an EMBL/GenBank/DDBJ whole genome shotgun (WGS) entry which is preliminary data.</text>
</comment>
<dbReference type="PANTHER" id="PTHR36835:SF1">
    <property type="entry name" value="CYTOCHROME BO(3) UBIQUINOL OXIDASE SUBUNIT 4"/>
    <property type="match status" value="1"/>
</dbReference>
<dbReference type="RefSeq" id="WP_062439183.1">
    <property type="nucleotide sequence ID" value="NZ_BMCJ01000008.1"/>
</dbReference>
<keyword evidence="1" id="KW-0812">Transmembrane</keyword>
<keyword evidence="3" id="KW-1185">Reference proteome</keyword>
<evidence type="ECO:0000256" key="1">
    <source>
        <dbReference type="SAM" id="Phobius"/>
    </source>
</evidence>
<dbReference type="Proteomes" id="UP000619534">
    <property type="component" value="Unassembled WGS sequence"/>
</dbReference>
<feature type="transmembrane region" description="Helical" evidence="1">
    <location>
        <begin position="47"/>
        <end position="67"/>
    </location>
</feature>
<reference evidence="3" key="1">
    <citation type="journal article" date="2019" name="Int. J. Syst. Evol. Microbiol.">
        <title>The Global Catalogue of Microorganisms (GCM) 10K type strain sequencing project: providing services to taxonomists for standard genome sequencing and annotation.</title>
        <authorList>
            <consortium name="The Broad Institute Genomics Platform"/>
            <consortium name="The Broad Institute Genome Sequencing Center for Infectious Disease"/>
            <person name="Wu L."/>
            <person name="Ma J."/>
        </authorList>
    </citation>
    <scope>NUCLEOTIDE SEQUENCE [LARGE SCALE GENOMIC DNA]</scope>
    <source>
        <strain evidence="3">CCM 7282</strain>
    </source>
</reference>
<evidence type="ECO:0000313" key="3">
    <source>
        <dbReference type="Proteomes" id="UP000619534"/>
    </source>
</evidence>
<accession>A0ABQ1PRU2</accession>
<keyword evidence="1" id="KW-0472">Membrane</keyword>
<keyword evidence="1" id="KW-1133">Transmembrane helix</keyword>
<sequence>MNNQKELKNYEAPVAMPWKPVFGFILCIILTAFSLWGMFYVDYSPKILLGLITILAFSQAVIQLLHVQEQIK</sequence>
<dbReference type="EMBL" id="BMCJ01000008">
    <property type="protein sequence ID" value="GGD02404.1"/>
    <property type="molecule type" value="Genomic_DNA"/>
</dbReference>
<gene>
    <name evidence="2" type="ORF">GCM10007216_36420</name>
</gene>
<name>A0ABQ1PRU2_9BACI</name>
<protein>
    <submittedName>
        <fullName evidence="2">Uncharacterized protein</fullName>
    </submittedName>
</protein>
<dbReference type="InterPro" id="IPR050968">
    <property type="entry name" value="Cytochrome_c_oxidase_bac_sub4"/>
</dbReference>
<evidence type="ECO:0000313" key="2">
    <source>
        <dbReference type="EMBL" id="GGD02404.1"/>
    </source>
</evidence>